<dbReference type="Proteomes" id="UP000696280">
    <property type="component" value="Unassembled WGS sequence"/>
</dbReference>
<organism evidence="2 3">
    <name type="scientific">Hymenoscyphus fraxineus</name>
    <dbReference type="NCBI Taxonomy" id="746836"/>
    <lineage>
        <taxon>Eukaryota</taxon>
        <taxon>Fungi</taxon>
        <taxon>Dikarya</taxon>
        <taxon>Ascomycota</taxon>
        <taxon>Pezizomycotina</taxon>
        <taxon>Leotiomycetes</taxon>
        <taxon>Helotiales</taxon>
        <taxon>Helotiaceae</taxon>
        <taxon>Hymenoscyphus</taxon>
    </lineage>
</organism>
<evidence type="ECO:0000256" key="1">
    <source>
        <dbReference type="SAM" id="SignalP"/>
    </source>
</evidence>
<protein>
    <submittedName>
        <fullName evidence="2">Uncharacterized protein</fullName>
    </submittedName>
</protein>
<dbReference type="AlphaFoldDB" id="A0A9N9L336"/>
<keyword evidence="3" id="KW-1185">Reference proteome</keyword>
<accession>A0A9N9L336</accession>
<dbReference type="EMBL" id="CAJVRL010000078">
    <property type="protein sequence ID" value="CAG8957283.1"/>
    <property type="molecule type" value="Genomic_DNA"/>
</dbReference>
<evidence type="ECO:0000313" key="2">
    <source>
        <dbReference type="EMBL" id="CAG8957283.1"/>
    </source>
</evidence>
<feature type="signal peptide" evidence="1">
    <location>
        <begin position="1"/>
        <end position="19"/>
    </location>
</feature>
<evidence type="ECO:0000313" key="3">
    <source>
        <dbReference type="Proteomes" id="UP000696280"/>
    </source>
</evidence>
<feature type="chain" id="PRO_5040413406" evidence="1">
    <location>
        <begin position="20"/>
        <end position="155"/>
    </location>
</feature>
<reference evidence="2" key="1">
    <citation type="submission" date="2021-07" db="EMBL/GenBank/DDBJ databases">
        <authorList>
            <person name="Durling M."/>
        </authorList>
    </citation>
    <scope>NUCLEOTIDE SEQUENCE</scope>
</reference>
<proteinExistence type="predicted"/>
<dbReference type="OrthoDB" id="3552888at2759"/>
<gene>
    <name evidence="2" type="ORF">HYFRA_00010706</name>
</gene>
<name>A0A9N9L336_9HELO</name>
<comment type="caution">
    <text evidence="2">The sequence shown here is derived from an EMBL/GenBank/DDBJ whole genome shotgun (WGS) entry which is preliminary data.</text>
</comment>
<sequence>MKLLLFLFGLVNLFAFAFASPLVAEYNVSNPLVGRDTSDKVTPTLCTWDTAQPWVESWDFNVGIAIDDLAKRGGRCYGRHNDCGQIACHGDAHIVLCNDNDWDIYPDCTYLSTYAADIRHDCQSFSWGAAKWYTGGQKFDTDHYNIIVKDPQHAC</sequence>
<keyword evidence="1" id="KW-0732">Signal</keyword>